<organism evidence="2 3">
    <name type="scientific">Stratiformator vulcanicus</name>
    <dbReference type="NCBI Taxonomy" id="2527980"/>
    <lineage>
        <taxon>Bacteria</taxon>
        <taxon>Pseudomonadati</taxon>
        <taxon>Planctomycetota</taxon>
        <taxon>Planctomycetia</taxon>
        <taxon>Planctomycetales</taxon>
        <taxon>Planctomycetaceae</taxon>
        <taxon>Stratiformator</taxon>
    </lineage>
</organism>
<dbReference type="EMBL" id="CP036268">
    <property type="protein sequence ID" value="QDT37282.1"/>
    <property type="molecule type" value="Genomic_DNA"/>
</dbReference>
<sequence precursor="true">MNPLKIVFCVALMATPLVAAAGETPSERLLTQQVYAYFSIPSVDALKERFQETKFSGLFEEQGIKDFAAQLEDKYNEAASNLQEKLGMSVSELLAIPSGEFAVAVTRLEGFEVGIIAMIDYGDSGDAVDKFFEQYEEAVEEKGVTWSSESFEGTEIVTYEYPQDEDAEADAPVKAPSGFSMFRKDSTLVIGNTPAALESVLVRWDGDHPETFAGNEVYDYVLQQTSIGDRAPAMKWFVDPVGGIEIGIQANADKLPQAQMALGFLPVLGLRNMRGWGGSVDLATEEFESVSQSLLYIDPPVTGVLGLFSFPETDLSVPDWAPNEATGYAGMNWDAEKAYDTVRNLYNMFQGQNALEKLVDTLADSPTGPSIHIKDDIVDQIDGRIHVVNFPVELGEDELGETSLQNVQQDMIVAIDVVDADKMKSLMSKMADGNTFPGKIREFEGQTIYEMPNQAAASGGPESFAVTIANDAIVMSTDVKRVESMLRGVDRADRLAGDGTYQRVASHFPVEVSMVGYQNADSQLKPFWEMFRTDKVPGVDVKEVDFTKLPPFEVIQKYLAPSGSYVITDDKGAKFVSFGVRPE</sequence>
<dbReference type="AlphaFoldDB" id="A0A517R057"/>
<feature type="chain" id="PRO_5021739257" description="DUF3352 domain-containing protein" evidence="1">
    <location>
        <begin position="22"/>
        <end position="583"/>
    </location>
</feature>
<dbReference type="KEGG" id="svp:Pan189_16550"/>
<keyword evidence="3" id="KW-1185">Reference proteome</keyword>
<evidence type="ECO:0008006" key="4">
    <source>
        <dbReference type="Google" id="ProtNLM"/>
    </source>
</evidence>
<evidence type="ECO:0000313" key="2">
    <source>
        <dbReference type="EMBL" id="QDT37282.1"/>
    </source>
</evidence>
<reference evidence="2 3" key="1">
    <citation type="submission" date="2019-02" db="EMBL/GenBank/DDBJ databases">
        <title>Deep-cultivation of Planctomycetes and their phenomic and genomic characterization uncovers novel biology.</title>
        <authorList>
            <person name="Wiegand S."/>
            <person name="Jogler M."/>
            <person name="Boedeker C."/>
            <person name="Pinto D."/>
            <person name="Vollmers J."/>
            <person name="Rivas-Marin E."/>
            <person name="Kohn T."/>
            <person name="Peeters S.H."/>
            <person name="Heuer A."/>
            <person name="Rast P."/>
            <person name="Oberbeckmann S."/>
            <person name="Bunk B."/>
            <person name="Jeske O."/>
            <person name="Meyerdierks A."/>
            <person name="Storesund J.E."/>
            <person name="Kallscheuer N."/>
            <person name="Luecker S."/>
            <person name="Lage O.M."/>
            <person name="Pohl T."/>
            <person name="Merkel B.J."/>
            <person name="Hornburger P."/>
            <person name="Mueller R.-W."/>
            <person name="Bruemmer F."/>
            <person name="Labrenz M."/>
            <person name="Spormann A.M."/>
            <person name="Op den Camp H."/>
            <person name="Overmann J."/>
            <person name="Amann R."/>
            <person name="Jetten M.S.M."/>
            <person name="Mascher T."/>
            <person name="Medema M.H."/>
            <person name="Devos D.P."/>
            <person name="Kaster A.-K."/>
            <person name="Ovreas L."/>
            <person name="Rohde M."/>
            <person name="Galperin M.Y."/>
            <person name="Jogler C."/>
        </authorList>
    </citation>
    <scope>NUCLEOTIDE SEQUENCE [LARGE SCALE GENOMIC DNA]</scope>
    <source>
        <strain evidence="2 3">Pan189</strain>
    </source>
</reference>
<keyword evidence="1" id="KW-0732">Signal</keyword>
<gene>
    <name evidence="2" type="ORF">Pan189_16550</name>
</gene>
<dbReference type="Proteomes" id="UP000317318">
    <property type="component" value="Chromosome"/>
</dbReference>
<evidence type="ECO:0000313" key="3">
    <source>
        <dbReference type="Proteomes" id="UP000317318"/>
    </source>
</evidence>
<accession>A0A517R057</accession>
<evidence type="ECO:0000256" key="1">
    <source>
        <dbReference type="SAM" id="SignalP"/>
    </source>
</evidence>
<protein>
    <recommendedName>
        <fullName evidence="4">DUF3352 domain-containing protein</fullName>
    </recommendedName>
</protein>
<feature type="signal peptide" evidence="1">
    <location>
        <begin position="1"/>
        <end position="21"/>
    </location>
</feature>
<proteinExistence type="predicted"/>
<name>A0A517R057_9PLAN</name>